<dbReference type="InterPro" id="IPR044878">
    <property type="entry name" value="UbiA_sf"/>
</dbReference>
<name>A0A937XBU0_UNCEI</name>
<protein>
    <submittedName>
        <fullName evidence="8">UbiA family prenyltransferase</fullName>
    </submittedName>
</protein>
<evidence type="ECO:0000256" key="2">
    <source>
        <dbReference type="ARBA" id="ARBA00022692"/>
    </source>
</evidence>
<dbReference type="SUPFAM" id="SSF48452">
    <property type="entry name" value="TPR-like"/>
    <property type="match status" value="1"/>
</dbReference>
<feature type="transmembrane region" description="Helical" evidence="7">
    <location>
        <begin position="250"/>
        <end position="282"/>
    </location>
</feature>
<evidence type="ECO:0000313" key="8">
    <source>
        <dbReference type="EMBL" id="MBM3317576.1"/>
    </source>
</evidence>
<dbReference type="AlphaFoldDB" id="A0A937XBU0"/>
<dbReference type="PANTHER" id="PTHR42723:SF1">
    <property type="entry name" value="CHLOROPHYLL SYNTHASE, CHLOROPLASTIC"/>
    <property type="match status" value="1"/>
</dbReference>
<dbReference type="Proteomes" id="UP000748308">
    <property type="component" value="Unassembled WGS sequence"/>
</dbReference>
<feature type="transmembrane region" description="Helical" evidence="7">
    <location>
        <begin position="198"/>
        <end position="219"/>
    </location>
</feature>
<accession>A0A937XBU0</accession>
<feature type="transmembrane region" description="Helical" evidence="7">
    <location>
        <begin position="294"/>
        <end position="317"/>
    </location>
</feature>
<evidence type="ECO:0000256" key="5">
    <source>
        <dbReference type="PROSITE-ProRule" id="PRU00339"/>
    </source>
</evidence>
<feature type="transmembrane region" description="Helical" evidence="7">
    <location>
        <begin position="168"/>
        <end position="186"/>
    </location>
</feature>
<dbReference type="EMBL" id="VGIY01000146">
    <property type="protein sequence ID" value="MBM3317576.1"/>
    <property type="molecule type" value="Genomic_DNA"/>
</dbReference>
<keyword evidence="5" id="KW-0802">TPR repeat</keyword>
<feature type="transmembrane region" description="Helical" evidence="7">
    <location>
        <begin position="329"/>
        <end position="347"/>
    </location>
</feature>
<comment type="subcellular location">
    <subcellularLocation>
        <location evidence="1">Membrane</location>
        <topology evidence="1">Multi-pass membrane protein</topology>
    </subcellularLocation>
</comment>
<evidence type="ECO:0000313" key="9">
    <source>
        <dbReference type="Proteomes" id="UP000748308"/>
    </source>
</evidence>
<proteinExistence type="predicted"/>
<dbReference type="Pfam" id="PF13424">
    <property type="entry name" value="TPR_12"/>
    <property type="match status" value="1"/>
</dbReference>
<keyword evidence="4 7" id="KW-0472">Membrane</keyword>
<feature type="repeat" description="TPR" evidence="5">
    <location>
        <begin position="728"/>
        <end position="761"/>
    </location>
</feature>
<dbReference type="InterPro" id="IPR050475">
    <property type="entry name" value="Prenyltransferase_related"/>
</dbReference>
<feature type="transmembrane region" description="Helical" evidence="7">
    <location>
        <begin position="75"/>
        <end position="93"/>
    </location>
</feature>
<reference evidence="8" key="1">
    <citation type="submission" date="2019-03" db="EMBL/GenBank/DDBJ databases">
        <title>Lake Tanganyika Metagenome-Assembled Genomes (MAGs).</title>
        <authorList>
            <person name="Tran P."/>
        </authorList>
    </citation>
    <scope>NUCLEOTIDE SEQUENCE</scope>
    <source>
        <strain evidence="8">M_DeepCast_400m_m2_100</strain>
    </source>
</reference>
<dbReference type="SMART" id="SM00028">
    <property type="entry name" value="TPR"/>
    <property type="match status" value="4"/>
</dbReference>
<feature type="region of interest" description="Disordered" evidence="6">
    <location>
        <begin position="775"/>
        <end position="797"/>
    </location>
</feature>
<evidence type="ECO:0000256" key="1">
    <source>
        <dbReference type="ARBA" id="ARBA00004141"/>
    </source>
</evidence>
<comment type="caution">
    <text evidence="8">The sequence shown here is derived from an EMBL/GenBank/DDBJ whole genome shotgun (WGS) entry which is preliminary data.</text>
</comment>
<dbReference type="InterPro" id="IPR019734">
    <property type="entry name" value="TPR_rpt"/>
</dbReference>
<dbReference type="Pfam" id="PF01040">
    <property type="entry name" value="UbiA"/>
    <property type="match status" value="1"/>
</dbReference>
<organism evidence="8 9">
    <name type="scientific">Eiseniibacteriota bacterium</name>
    <dbReference type="NCBI Taxonomy" id="2212470"/>
    <lineage>
        <taxon>Bacteria</taxon>
        <taxon>Candidatus Eiseniibacteriota</taxon>
    </lineage>
</organism>
<dbReference type="GO" id="GO:0016020">
    <property type="term" value="C:membrane"/>
    <property type="evidence" value="ECO:0007669"/>
    <property type="project" value="UniProtKB-SubCell"/>
</dbReference>
<dbReference type="PANTHER" id="PTHR42723">
    <property type="entry name" value="CHLOROPHYLL SYNTHASE"/>
    <property type="match status" value="1"/>
</dbReference>
<dbReference type="Gene3D" id="1.25.40.10">
    <property type="entry name" value="Tetratricopeptide repeat domain"/>
    <property type="match status" value="1"/>
</dbReference>
<dbReference type="GO" id="GO:0016765">
    <property type="term" value="F:transferase activity, transferring alkyl or aryl (other than methyl) groups"/>
    <property type="evidence" value="ECO:0007669"/>
    <property type="project" value="InterPro"/>
</dbReference>
<feature type="non-terminal residue" evidence="8">
    <location>
        <position position="1"/>
    </location>
</feature>
<evidence type="ECO:0000256" key="3">
    <source>
        <dbReference type="ARBA" id="ARBA00022989"/>
    </source>
</evidence>
<keyword evidence="3 7" id="KW-1133">Transmembrane helix</keyword>
<sequence>GLLLVVPIVDHFASRGAGYDLKYLTGFGAEVWRFWDPRAASATVSPGQRIEIALAALLCGGYAGAARRASGAARALGLGLLCAAGAYGLIALLGAWPALFARATLPGAADAAAAYLRAFQLQGLVAEESRRLALVMALPALAALPLFLWRVAPGPFGALARRMIGLRLAHYTGMAPAGALLGWIVYREHLPAFANPVDFAAVAVVWAAMTAAFAAAVLWNDLYDREADRWNDPGRPLPSGALGEPQARKLAAACALAAVYLALCAGYAPMLLMIACLWLSWLYSAPPVRLKARLLLATLTLALLSLISLAAGFALFAQEMTPRVLPGRMAALLLLGITLGFTAKDLRDAEGDRRSGTTTLATLLPPRAARRVTAALVALGFLIAPLCLPIGWVFAATAAACAALGAALTLRRPRPDGPLLALFLLFALLLLAFLGRRPELLRERLPAELSGAPGGAGVTLVEIHGRVRRAEEEVRLIRRVRETGGDPGALLAGVSPPAAEVAAGLGRLLSIAPGRWEERLRWARAQVSPPRRASEDFDRLTAMRPLRAAYLEAALASAEAGGDLAGARRIAERALASGVRPGDFSRHGAALAIAEATEAGGGGERAAESAAGGHLRGAFLFGQEEPALWALLGDLRLLRGETRAAQESFRRALFLDRASADGRSGLGRALHAGGDAEGAATALSEAVALAPQDPWVRNNLGVALRDCGRWGEAIAQFEAARALAPDLFEPLYNLGVLHERLGRRDEARAWYVRAQELRPGFPPLEEALARVGAGEASPPAVIGGEARPSRGPGEPAW</sequence>
<dbReference type="Pfam" id="PF13432">
    <property type="entry name" value="TPR_16"/>
    <property type="match status" value="1"/>
</dbReference>
<keyword evidence="2 7" id="KW-0812">Transmembrane</keyword>
<evidence type="ECO:0000256" key="4">
    <source>
        <dbReference type="ARBA" id="ARBA00023136"/>
    </source>
</evidence>
<feature type="repeat" description="TPR" evidence="5">
    <location>
        <begin position="626"/>
        <end position="659"/>
    </location>
</feature>
<feature type="transmembrane region" description="Helical" evidence="7">
    <location>
        <begin position="368"/>
        <end position="386"/>
    </location>
</feature>
<evidence type="ECO:0000256" key="6">
    <source>
        <dbReference type="SAM" id="MobiDB-lite"/>
    </source>
</evidence>
<feature type="transmembrane region" description="Helical" evidence="7">
    <location>
        <begin position="417"/>
        <end position="435"/>
    </location>
</feature>
<dbReference type="PROSITE" id="PS50005">
    <property type="entry name" value="TPR"/>
    <property type="match status" value="2"/>
</dbReference>
<dbReference type="Gene3D" id="1.10.357.140">
    <property type="entry name" value="UbiA prenyltransferase"/>
    <property type="match status" value="1"/>
</dbReference>
<feature type="transmembrane region" description="Helical" evidence="7">
    <location>
        <begin position="131"/>
        <end position="148"/>
    </location>
</feature>
<evidence type="ECO:0000256" key="7">
    <source>
        <dbReference type="SAM" id="Phobius"/>
    </source>
</evidence>
<dbReference type="InterPro" id="IPR011990">
    <property type="entry name" value="TPR-like_helical_dom_sf"/>
</dbReference>
<dbReference type="InterPro" id="IPR000537">
    <property type="entry name" value="UbiA_prenyltransferase"/>
</dbReference>
<gene>
    <name evidence="8" type="ORF">FJY75_06955</name>
</gene>